<evidence type="ECO:0000313" key="2">
    <source>
        <dbReference type="EMBL" id="QKO29804.1"/>
    </source>
</evidence>
<evidence type="ECO:0000313" key="1">
    <source>
        <dbReference type="EMBL" id="QKN23517.1"/>
    </source>
</evidence>
<protein>
    <submittedName>
        <fullName evidence="1">Uncharacterized protein</fullName>
    </submittedName>
</protein>
<name>A0A859DNE9_9FIRM</name>
<proteinExistence type="predicted"/>
<reference evidence="2" key="2">
    <citation type="journal article" date="2021" name="Appl. Environ. Microbiol.">
        <title>Adaptability of a Caproate-Producing Bacterium Contributes to Its Dominance in an Anaerobic Fermentation System.</title>
        <authorList>
            <person name="Wang H."/>
            <person name="Gu Y."/>
            <person name="Zhou W."/>
            <person name="Zhao D."/>
            <person name="Qiao Z."/>
            <person name="Zheng J."/>
            <person name="Gao J."/>
            <person name="Chen X."/>
            <person name="Ren C."/>
            <person name="Xu Y."/>
        </authorList>
    </citation>
    <scope>NUCLEOTIDE SEQUENCE</scope>
    <source>
        <strain evidence="2">JNU-WLY1368</strain>
    </source>
</reference>
<evidence type="ECO:0000313" key="3">
    <source>
        <dbReference type="Proteomes" id="UP000501316"/>
    </source>
</evidence>
<reference evidence="3 4" key="1">
    <citation type="submission" date="2019-11" db="EMBL/GenBank/DDBJ databases">
        <authorList>
            <person name="Ren C."/>
            <person name="Wang H."/>
            <person name="Xu Y."/>
        </authorList>
    </citation>
    <scope>NUCLEOTIDE SEQUENCE [LARGE SCALE GENOMIC DNA]</scope>
    <source>
        <strain evidence="4">JNU-WLY1368</strain>
        <strain evidence="1 3">LBM 19010</strain>
    </source>
</reference>
<gene>
    <name evidence="1" type="ORF">GJQ69_02855</name>
    <name evidence="2" type="ORF">GKP14_01510</name>
</gene>
<dbReference type="Proteomes" id="UP000509623">
    <property type="component" value="Chromosome"/>
</dbReference>
<organism evidence="1 3">
    <name type="scientific">Caproicibacterium lactatifermentans</name>
    <dbReference type="NCBI Taxonomy" id="2666138"/>
    <lineage>
        <taxon>Bacteria</taxon>
        <taxon>Bacillati</taxon>
        <taxon>Bacillota</taxon>
        <taxon>Clostridia</taxon>
        <taxon>Eubacteriales</taxon>
        <taxon>Oscillospiraceae</taxon>
        <taxon>Caproicibacterium</taxon>
    </lineage>
</organism>
<dbReference type="RefSeq" id="WP_086036242.1">
    <property type="nucleotide sequence ID" value="NZ_CP046051.1"/>
</dbReference>
<dbReference type="EMBL" id="CP046051">
    <property type="protein sequence ID" value="QKN23517.1"/>
    <property type="molecule type" value="Genomic_DNA"/>
</dbReference>
<dbReference type="Proteomes" id="UP000501316">
    <property type="component" value="Chromosome"/>
</dbReference>
<accession>A0A859DNE9</accession>
<dbReference type="AlphaFoldDB" id="A0A859DNE9"/>
<sequence>MTLKRLLYQSYRYVVTGAAFLLLLFPNLSVAAQMHGSLEFYFLACYGGICDVEDILSISNLRWMIPNVVSVYMLSNLF</sequence>
<dbReference type="EMBL" id="CP046161">
    <property type="protein sequence ID" value="QKO29804.1"/>
    <property type="molecule type" value="Genomic_DNA"/>
</dbReference>
<keyword evidence="4" id="KW-1185">Reference proteome</keyword>
<reference evidence="2" key="3">
    <citation type="journal article" date="2022" name="Int. J. Syst. Evol. Microbiol.">
        <title>Caproicibacterium lactatifermentans sp. nov., isolated from pit clay used for the production of Chinese strong aroma-type liquor.</title>
        <authorList>
            <person name="Wang H."/>
            <person name="Gu Y."/>
            <person name="Zhao D."/>
            <person name="Qiao Z."/>
            <person name="Zheng J."/>
            <person name="Gao J."/>
            <person name="Ren C."/>
            <person name="Xu Y."/>
        </authorList>
    </citation>
    <scope>NUCLEOTIDE SEQUENCE</scope>
    <source>
        <strain evidence="2">JNU-WLY1368</strain>
    </source>
</reference>
<evidence type="ECO:0000313" key="4">
    <source>
        <dbReference type="Proteomes" id="UP000509623"/>
    </source>
</evidence>
<dbReference type="KEGG" id="clf:GJQ69_02855"/>